<evidence type="ECO:0000259" key="1">
    <source>
        <dbReference type="Pfam" id="PF06985"/>
    </source>
</evidence>
<gene>
    <name evidence="2" type="ORF">EJ04DRAFT_453452</name>
</gene>
<organism evidence="2 3">
    <name type="scientific">Polyplosphaeria fusca</name>
    <dbReference type="NCBI Taxonomy" id="682080"/>
    <lineage>
        <taxon>Eukaryota</taxon>
        <taxon>Fungi</taxon>
        <taxon>Dikarya</taxon>
        <taxon>Ascomycota</taxon>
        <taxon>Pezizomycotina</taxon>
        <taxon>Dothideomycetes</taxon>
        <taxon>Pleosporomycetidae</taxon>
        <taxon>Pleosporales</taxon>
        <taxon>Tetraplosphaeriaceae</taxon>
        <taxon>Polyplosphaeria</taxon>
    </lineage>
</organism>
<evidence type="ECO:0000313" key="3">
    <source>
        <dbReference type="Proteomes" id="UP000799444"/>
    </source>
</evidence>
<dbReference type="Proteomes" id="UP000799444">
    <property type="component" value="Unassembled WGS sequence"/>
</dbReference>
<feature type="non-terminal residue" evidence="2">
    <location>
        <position position="182"/>
    </location>
</feature>
<dbReference type="AlphaFoldDB" id="A0A9P4QKG9"/>
<proteinExistence type="predicted"/>
<comment type="caution">
    <text evidence="2">The sequence shown here is derived from an EMBL/GenBank/DDBJ whole genome shotgun (WGS) entry which is preliminary data.</text>
</comment>
<name>A0A9P4QKG9_9PLEO</name>
<reference evidence="2" key="1">
    <citation type="journal article" date="2020" name="Stud. Mycol.">
        <title>101 Dothideomycetes genomes: a test case for predicting lifestyles and emergence of pathogens.</title>
        <authorList>
            <person name="Haridas S."/>
            <person name="Albert R."/>
            <person name="Binder M."/>
            <person name="Bloem J."/>
            <person name="Labutti K."/>
            <person name="Salamov A."/>
            <person name="Andreopoulos B."/>
            <person name="Baker S."/>
            <person name="Barry K."/>
            <person name="Bills G."/>
            <person name="Bluhm B."/>
            <person name="Cannon C."/>
            <person name="Castanera R."/>
            <person name="Culley D."/>
            <person name="Daum C."/>
            <person name="Ezra D."/>
            <person name="Gonzalez J."/>
            <person name="Henrissat B."/>
            <person name="Kuo A."/>
            <person name="Liang C."/>
            <person name="Lipzen A."/>
            <person name="Lutzoni F."/>
            <person name="Magnuson J."/>
            <person name="Mondo S."/>
            <person name="Nolan M."/>
            <person name="Ohm R."/>
            <person name="Pangilinan J."/>
            <person name="Park H.-J."/>
            <person name="Ramirez L."/>
            <person name="Alfaro M."/>
            <person name="Sun H."/>
            <person name="Tritt A."/>
            <person name="Yoshinaga Y."/>
            <person name="Zwiers L.-H."/>
            <person name="Turgeon B."/>
            <person name="Goodwin S."/>
            <person name="Spatafora J."/>
            <person name="Crous P."/>
            <person name="Grigoriev I."/>
        </authorList>
    </citation>
    <scope>NUCLEOTIDE SEQUENCE</scope>
    <source>
        <strain evidence="2">CBS 125425</strain>
    </source>
</reference>
<accession>A0A9P4QKG9</accession>
<dbReference type="OrthoDB" id="2958217at2759"/>
<keyword evidence="3" id="KW-1185">Reference proteome</keyword>
<dbReference type="PANTHER" id="PTHR33112">
    <property type="entry name" value="DOMAIN PROTEIN, PUTATIVE-RELATED"/>
    <property type="match status" value="1"/>
</dbReference>
<evidence type="ECO:0000313" key="2">
    <source>
        <dbReference type="EMBL" id="KAF2726412.1"/>
    </source>
</evidence>
<protein>
    <submittedName>
        <fullName evidence="2">HET-domain-containing protein</fullName>
    </submittedName>
</protein>
<dbReference type="InterPro" id="IPR010730">
    <property type="entry name" value="HET"/>
</dbReference>
<feature type="domain" description="Heterokaryon incompatibility" evidence="1">
    <location>
        <begin position="87"/>
        <end position="177"/>
    </location>
</feature>
<dbReference type="Pfam" id="PF06985">
    <property type="entry name" value="HET"/>
    <property type="match status" value="1"/>
</dbReference>
<dbReference type="EMBL" id="ML996524">
    <property type="protein sequence ID" value="KAF2726412.1"/>
    <property type="molecule type" value="Genomic_DNA"/>
</dbReference>
<sequence>MFRKRESISSVVDLPTIGYPSYTGHPAVTKTAAGWLTRCLDTHKACKKVAQDGSTIDSGWRPKRLLHINGDQLRLFLSKDHRDVGQYAALSHCWGQNPSFLVLTSDNEEHWKLDLPLDSLPQSFVDAVEVSRRLSLEYLWIDSLCIMQSGPGSAEDWLEHVIDMALVYSNCTVNISADCASN</sequence>
<dbReference type="PANTHER" id="PTHR33112:SF16">
    <property type="entry name" value="HETEROKARYON INCOMPATIBILITY DOMAIN-CONTAINING PROTEIN"/>
    <property type="match status" value="1"/>
</dbReference>